<dbReference type="Pfam" id="PF00647">
    <property type="entry name" value="EF1G"/>
    <property type="match status" value="1"/>
</dbReference>
<evidence type="ECO:0000313" key="4">
    <source>
        <dbReference type="Proteomes" id="UP001166093"/>
    </source>
</evidence>
<organism evidence="3 4">
    <name type="scientific">Polyodon spathula</name>
    <name type="common">North American paddlefish</name>
    <name type="synonym">Squalus spathula</name>
    <dbReference type="NCBI Taxonomy" id="7913"/>
    <lineage>
        <taxon>Eukaryota</taxon>
        <taxon>Metazoa</taxon>
        <taxon>Chordata</taxon>
        <taxon>Craniata</taxon>
        <taxon>Vertebrata</taxon>
        <taxon>Euteleostomi</taxon>
        <taxon>Actinopterygii</taxon>
        <taxon>Chondrostei</taxon>
        <taxon>Acipenseriformes</taxon>
        <taxon>Polyodontidae</taxon>
        <taxon>Polyodon</taxon>
    </lineage>
</organism>
<dbReference type="PROSITE" id="PS50040">
    <property type="entry name" value="EF1G_C"/>
    <property type="match status" value="2"/>
</dbReference>
<feature type="non-terminal residue" evidence="3">
    <location>
        <position position="241"/>
    </location>
</feature>
<dbReference type="Proteomes" id="UP001166093">
    <property type="component" value="Unassembled WGS sequence"/>
</dbReference>
<sequence length="241" mass="27615">MGRLYPLSPIGSAQPWDPSFHEPFSNVTCWFCSCVHQPQFSAVLGEVKMYEKAAQCQGAIDARNYGNLKKIIIVTFMIQSSGKLSRRQRRRQMAAENEAEDPFAALPHSPFVLDEFKRQYSNEDPIGGSPGMFQRLRKNGFASVAVFGKDANSSISGVWLFRGQQPAFKLCDDWKMDYSLYSWRKLYPDSEEYNTLVKEYLRWEGEFKHVGKPFNQGKIFKQTPTASLGIWKRVIVGDQFL</sequence>
<feature type="non-terminal residue" evidence="3">
    <location>
        <position position="1"/>
    </location>
</feature>
<evidence type="ECO:0000313" key="3">
    <source>
        <dbReference type="EMBL" id="MBN3287717.1"/>
    </source>
</evidence>
<dbReference type="InterPro" id="IPR050802">
    <property type="entry name" value="EF-GSTs"/>
</dbReference>
<dbReference type="PROSITE" id="PS51257">
    <property type="entry name" value="PROKAR_LIPOPROTEIN"/>
    <property type="match status" value="1"/>
</dbReference>
<dbReference type="InterPro" id="IPR001662">
    <property type="entry name" value="EF1B_G_C"/>
</dbReference>
<keyword evidence="1" id="KW-0648">Protein biosynthesis</keyword>
<dbReference type="InterPro" id="IPR036433">
    <property type="entry name" value="EF1B_G_C_sf"/>
</dbReference>
<feature type="domain" description="EF-1-gamma C-terminal" evidence="2">
    <location>
        <begin position="99"/>
        <end position="124"/>
    </location>
</feature>
<name>A0ABS2YM90_POLSP</name>
<dbReference type="SUPFAM" id="SSF89942">
    <property type="entry name" value="eEF1-gamma domain"/>
    <property type="match status" value="1"/>
</dbReference>
<accession>A0ABS2YM90</accession>
<dbReference type="PANTHER" id="PTHR43986:SF1">
    <property type="entry name" value="ELONGATION FACTOR 1-GAMMA"/>
    <property type="match status" value="1"/>
</dbReference>
<reference evidence="3" key="1">
    <citation type="journal article" date="2021" name="Cell">
        <title>Tracing the genetic footprints of vertebrate landing in non-teleost ray-finned fishes.</title>
        <authorList>
            <person name="Bi X."/>
            <person name="Wang K."/>
            <person name="Yang L."/>
            <person name="Pan H."/>
            <person name="Jiang H."/>
            <person name="Wei Q."/>
            <person name="Fang M."/>
            <person name="Yu H."/>
            <person name="Zhu C."/>
            <person name="Cai Y."/>
            <person name="He Y."/>
            <person name="Gan X."/>
            <person name="Zeng H."/>
            <person name="Yu D."/>
            <person name="Zhu Y."/>
            <person name="Jiang H."/>
            <person name="Qiu Q."/>
            <person name="Yang H."/>
            <person name="Zhang Y.E."/>
            <person name="Wang W."/>
            <person name="Zhu M."/>
            <person name="He S."/>
            <person name="Zhang G."/>
        </authorList>
    </citation>
    <scope>NUCLEOTIDE SEQUENCE</scope>
    <source>
        <strain evidence="3">Pddl_001</strain>
    </source>
</reference>
<feature type="domain" description="EF-1-gamma C-terminal" evidence="2">
    <location>
        <begin position="131"/>
        <end position="221"/>
    </location>
</feature>
<evidence type="ECO:0000256" key="1">
    <source>
        <dbReference type="PROSITE-ProRule" id="PRU00519"/>
    </source>
</evidence>
<protein>
    <submittedName>
        <fullName evidence="3">EF1G factor</fullName>
    </submittedName>
</protein>
<dbReference type="SMART" id="SM01183">
    <property type="entry name" value="EF1G"/>
    <property type="match status" value="1"/>
</dbReference>
<gene>
    <name evidence="3" type="primary">Eef1g_1</name>
    <name evidence="3" type="ORF">GTO93_0009616</name>
</gene>
<dbReference type="Gene3D" id="1.20.1050.10">
    <property type="match status" value="1"/>
</dbReference>
<comment type="caution">
    <text evidence="3">The sequence shown here is derived from an EMBL/GenBank/DDBJ whole genome shotgun (WGS) entry which is preliminary data.</text>
</comment>
<keyword evidence="4" id="KW-1185">Reference proteome</keyword>
<dbReference type="PANTHER" id="PTHR43986">
    <property type="entry name" value="ELONGATION FACTOR 1-GAMMA"/>
    <property type="match status" value="1"/>
</dbReference>
<proteinExistence type="predicted"/>
<keyword evidence="1" id="KW-0251">Elongation factor</keyword>
<dbReference type="Gene3D" id="3.30.70.1010">
    <property type="entry name" value="Translation elongation factor EF1B, gamma chain, conserved domain"/>
    <property type="match status" value="1"/>
</dbReference>
<dbReference type="EMBL" id="JAAWVQ010168508">
    <property type="protein sequence ID" value="MBN3287717.1"/>
    <property type="molecule type" value="Genomic_DNA"/>
</dbReference>
<evidence type="ECO:0000259" key="2">
    <source>
        <dbReference type="PROSITE" id="PS50040"/>
    </source>
</evidence>